<reference evidence="3 4" key="1">
    <citation type="submission" date="2014-10" db="EMBL/GenBank/DDBJ databases">
        <title>Draft genome of the hookworm Ancylostoma caninum.</title>
        <authorList>
            <person name="Mitreva M."/>
        </authorList>
    </citation>
    <scope>NUCLEOTIDE SEQUENCE [LARGE SCALE GENOMIC DNA]</scope>
    <source>
        <strain evidence="3 4">Baltimore</strain>
    </source>
</reference>
<keyword evidence="1" id="KW-0378">Hydrolase</keyword>
<name>A0A368HEH6_ANCCA</name>
<evidence type="ECO:0000313" key="3">
    <source>
        <dbReference type="EMBL" id="RCN53810.1"/>
    </source>
</evidence>
<dbReference type="SUPFAM" id="SSF52540">
    <property type="entry name" value="P-loop containing nucleoside triphosphate hydrolases"/>
    <property type="match status" value="1"/>
</dbReference>
<dbReference type="PANTHER" id="PTHR10492:SF57">
    <property type="entry name" value="ATP-DEPENDENT DNA HELICASE"/>
    <property type="match status" value="1"/>
</dbReference>
<dbReference type="GO" id="GO:0000723">
    <property type="term" value="P:telomere maintenance"/>
    <property type="evidence" value="ECO:0007669"/>
    <property type="project" value="InterPro"/>
</dbReference>
<dbReference type="Pfam" id="PF05970">
    <property type="entry name" value="PIF1"/>
    <property type="match status" value="1"/>
</dbReference>
<keyword evidence="1" id="KW-0227">DNA damage</keyword>
<dbReference type="EC" id="5.6.2.3" evidence="1"/>
<dbReference type="GO" id="GO:0016887">
    <property type="term" value="F:ATP hydrolysis activity"/>
    <property type="evidence" value="ECO:0007669"/>
    <property type="project" value="RHEA"/>
</dbReference>
<keyword evidence="1" id="KW-0067">ATP-binding</keyword>
<dbReference type="GO" id="GO:0006310">
    <property type="term" value="P:DNA recombination"/>
    <property type="evidence" value="ECO:0007669"/>
    <property type="project" value="UniProtKB-KW"/>
</dbReference>
<accession>A0A368HEH6</accession>
<dbReference type="EMBL" id="JOJR01000001">
    <property type="protein sequence ID" value="RCN53810.1"/>
    <property type="molecule type" value="Genomic_DNA"/>
</dbReference>
<dbReference type="GO" id="GO:0006281">
    <property type="term" value="P:DNA repair"/>
    <property type="evidence" value="ECO:0007669"/>
    <property type="project" value="UniProtKB-KW"/>
</dbReference>
<comment type="cofactor">
    <cofactor evidence="1">
        <name>Mg(2+)</name>
        <dbReference type="ChEBI" id="CHEBI:18420"/>
    </cofactor>
</comment>
<evidence type="ECO:0000259" key="2">
    <source>
        <dbReference type="Pfam" id="PF05970"/>
    </source>
</evidence>
<keyword evidence="1" id="KW-0347">Helicase</keyword>
<dbReference type="GO" id="GO:0005524">
    <property type="term" value="F:ATP binding"/>
    <property type="evidence" value="ECO:0007669"/>
    <property type="project" value="UniProtKB-KW"/>
</dbReference>
<keyword evidence="1" id="KW-0233">DNA recombination</keyword>
<keyword evidence="4" id="KW-1185">Reference proteome</keyword>
<evidence type="ECO:0000313" key="4">
    <source>
        <dbReference type="Proteomes" id="UP000252519"/>
    </source>
</evidence>
<comment type="catalytic activity">
    <reaction evidence="1">
        <text>ATP + H2O = ADP + phosphate + H(+)</text>
        <dbReference type="Rhea" id="RHEA:13065"/>
        <dbReference type="ChEBI" id="CHEBI:15377"/>
        <dbReference type="ChEBI" id="CHEBI:15378"/>
        <dbReference type="ChEBI" id="CHEBI:30616"/>
        <dbReference type="ChEBI" id="CHEBI:43474"/>
        <dbReference type="ChEBI" id="CHEBI:456216"/>
        <dbReference type="EC" id="5.6.2.3"/>
    </reaction>
</comment>
<dbReference type="AlphaFoldDB" id="A0A368HEH6"/>
<comment type="similarity">
    <text evidence="1">Belongs to the helicase family.</text>
</comment>
<keyword evidence="1" id="KW-0547">Nucleotide-binding</keyword>
<dbReference type="PANTHER" id="PTHR10492">
    <property type="match status" value="1"/>
</dbReference>
<dbReference type="GO" id="GO:0043139">
    <property type="term" value="F:5'-3' DNA helicase activity"/>
    <property type="evidence" value="ECO:0007669"/>
    <property type="project" value="UniProtKB-EC"/>
</dbReference>
<proteinExistence type="inferred from homology"/>
<keyword evidence="1" id="KW-0234">DNA repair</keyword>
<dbReference type="STRING" id="29170.A0A368HEH6"/>
<protein>
    <recommendedName>
        <fullName evidence="1">ATP-dependent DNA helicase</fullName>
        <ecNumber evidence="1">5.6.2.3</ecNumber>
    </recommendedName>
</protein>
<sequence>MARPENSSQLFGGVTIVFGGDWCQLLPVVPCGSKQDIISEILKNSILWKHLKNHILDQNMRLKQGEEDHAEWLRKVGEGRNFLSDGLHVEIPASMCMPNEQHIIDWLCTPDVVNNAKK</sequence>
<evidence type="ECO:0000256" key="1">
    <source>
        <dbReference type="RuleBase" id="RU363044"/>
    </source>
</evidence>
<feature type="domain" description="DNA helicase Pif1-like DEAD-box helicase" evidence="2">
    <location>
        <begin position="6"/>
        <end position="80"/>
    </location>
</feature>
<dbReference type="Proteomes" id="UP000252519">
    <property type="component" value="Unassembled WGS sequence"/>
</dbReference>
<dbReference type="InterPro" id="IPR010285">
    <property type="entry name" value="DNA_helicase_pif1-like_DEAD"/>
</dbReference>
<dbReference type="OrthoDB" id="5862225at2759"/>
<dbReference type="InterPro" id="IPR027417">
    <property type="entry name" value="P-loop_NTPase"/>
</dbReference>
<organism evidence="3 4">
    <name type="scientific">Ancylostoma caninum</name>
    <name type="common">Dog hookworm</name>
    <dbReference type="NCBI Taxonomy" id="29170"/>
    <lineage>
        <taxon>Eukaryota</taxon>
        <taxon>Metazoa</taxon>
        <taxon>Ecdysozoa</taxon>
        <taxon>Nematoda</taxon>
        <taxon>Chromadorea</taxon>
        <taxon>Rhabditida</taxon>
        <taxon>Rhabditina</taxon>
        <taxon>Rhabditomorpha</taxon>
        <taxon>Strongyloidea</taxon>
        <taxon>Ancylostomatidae</taxon>
        <taxon>Ancylostomatinae</taxon>
        <taxon>Ancylostoma</taxon>
    </lineage>
</organism>
<comment type="caution">
    <text evidence="3">The sequence shown here is derived from an EMBL/GenBank/DDBJ whole genome shotgun (WGS) entry which is preliminary data.</text>
</comment>
<gene>
    <name evidence="3" type="ORF">ANCCAN_00304</name>
</gene>